<dbReference type="EMBL" id="MN740968">
    <property type="protein sequence ID" value="QHU20397.1"/>
    <property type="molecule type" value="Genomic_DNA"/>
</dbReference>
<feature type="coiled-coil region" evidence="1">
    <location>
        <begin position="22"/>
        <end position="49"/>
    </location>
</feature>
<keyword evidence="2" id="KW-0472">Membrane</keyword>
<keyword evidence="1" id="KW-0175">Coiled coil</keyword>
<accession>A0A6C0KUM1</accession>
<keyword evidence="2" id="KW-1133">Transmembrane helix</keyword>
<name>A0A6C0KUM1_9ZZZZ</name>
<dbReference type="AlphaFoldDB" id="A0A6C0KUM1"/>
<sequence length="197" mass="21992">MSWMEQRSIFQGRFDALNQTDTQGDAQKIKQLNAQYQQLNNDILAYLTTKAQNNNLSGLLTENGELQKQIQHLTKVQDQMKVDVESAVAREDLLRSRNAKITPHHLFLMDRPVRKGMIPYLWVIAILFIGVGLVIFKMTAPVLSENMLGRNEYGNPYTLFGLLGSMLGSKAVLGSLLGAAIVVIIFLSLRIAGVFGK</sequence>
<keyword evidence="2" id="KW-0812">Transmembrane</keyword>
<feature type="transmembrane region" description="Helical" evidence="2">
    <location>
        <begin position="156"/>
        <end position="189"/>
    </location>
</feature>
<proteinExistence type="predicted"/>
<evidence type="ECO:0000256" key="1">
    <source>
        <dbReference type="SAM" id="Coils"/>
    </source>
</evidence>
<evidence type="ECO:0000313" key="3">
    <source>
        <dbReference type="EMBL" id="QHU20397.1"/>
    </source>
</evidence>
<protein>
    <submittedName>
        <fullName evidence="3">Uncharacterized protein</fullName>
    </submittedName>
</protein>
<evidence type="ECO:0000256" key="2">
    <source>
        <dbReference type="SAM" id="Phobius"/>
    </source>
</evidence>
<reference evidence="3" key="1">
    <citation type="journal article" date="2020" name="Nature">
        <title>Giant virus diversity and host interactions through global metagenomics.</title>
        <authorList>
            <person name="Schulz F."/>
            <person name="Roux S."/>
            <person name="Paez-Espino D."/>
            <person name="Jungbluth S."/>
            <person name="Walsh D.A."/>
            <person name="Denef V.J."/>
            <person name="McMahon K.D."/>
            <person name="Konstantinidis K.T."/>
            <person name="Eloe-Fadrosh E.A."/>
            <person name="Kyrpides N.C."/>
            <person name="Woyke T."/>
        </authorList>
    </citation>
    <scope>NUCLEOTIDE SEQUENCE</scope>
    <source>
        <strain evidence="3">GVMAG-S-3300013093-109</strain>
    </source>
</reference>
<organism evidence="3">
    <name type="scientific">viral metagenome</name>
    <dbReference type="NCBI Taxonomy" id="1070528"/>
    <lineage>
        <taxon>unclassified sequences</taxon>
        <taxon>metagenomes</taxon>
        <taxon>organismal metagenomes</taxon>
    </lineage>
</organism>
<feature type="transmembrane region" description="Helical" evidence="2">
    <location>
        <begin position="117"/>
        <end position="136"/>
    </location>
</feature>